<organism evidence="3">
    <name type="scientific">Tanacetum cinerariifolium</name>
    <name type="common">Dalmatian daisy</name>
    <name type="synonym">Chrysanthemum cinerariifolium</name>
    <dbReference type="NCBI Taxonomy" id="118510"/>
    <lineage>
        <taxon>Eukaryota</taxon>
        <taxon>Viridiplantae</taxon>
        <taxon>Streptophyta</taxon>
        <taxon>Embryophyta</taxon>
        <taxon>Tracheophyta</taxon>
        <taxon>Spermatophyta</taxon>
        <taxon>Magnoliopsida</taxon>
        <taxon>eudicotyledons</taxon>
        <taxon>Gunneridae</taxon>
        <taxon>Pentapetalae</taxon>
        <taxon>asterids</taxon>
        <taxon>campanulids</taxon>
        <taxon>Asterales</taxon>
        <taxon>Asteraceae</taxon>
        <taxon>Asteroideae</taxon>
        <taxon>Anthemideae</taxon>
        <taxon>Anthemidinae</taxon>
        <taxon>Tanacetum</taxon>
    </lineage>
</organism>
<reference evidence="3" key="1">
    <citation type="journal article" date="2019" name="Sci. Rep.">
        <title>Draft genome of Tanacetum cinerariifolium, the natural source of mosquito coil.</title>
        <authorList>
            <person name="Yamashiro T."/>
            <person name="Shiraishi A."/>
            <person name="Satake H."/>
            <person name="Nakayama K."/>
        </authorList>
    </citation>
    <scope>NUCLEOTIDE SEQUENCE</scope>
</reference>
<keyword evidence="2" id="KW-0732">Signal</keyword>
<accession>A0A699XM34</accession>
<feature type="chain" id="PRO_5025604169" evidence="2">
    <location>
        <begin position="22"/>
        <end position="75"/>
    </location>
</feature>
<gene>
    <name evidence="3" type="ORF">Tci_932716</name>
</gene>
<name>A0A699XM34_TANCI</name>
<evidence type="ECO:0000256" key="2">
    <source>
        <dbReference type="SAM" id="SignalP"/>
    </source>
</evidence>
<feature type="non-terminal residue" evidence="3">
    <location>
        <position position="75"/>
    </location>
</feature>
<dbReference type="EMBL" id="BKCJ011882000">
    <property type="protein sequence ID" value="GFD60747.1"/>
    <property type="molecule type" value="Genomic_DNA"/>
</dbReference>
<proteinExistence type="predicted"/>
<feature type="signal peptide" evidence="2">
    <location>
        <begin position="1"/>
        <end position="21"/>
    </location>
</feature>
<evidence type="ECO:0000313" key="3">
    <source>
        <dbReference type="EMBL" id="GFD60747.1"/>
    </source>
</evidence>
<dbReference type="AlphaFoldDB" id="A0A699XM34"/>
<feature type="non-terminal residue" evidence="3">
    <location>
        <position position="1"/>
    </location>
</feature>
<sequence>VAAVVGTAALCGGIWAAAVRGAPPHSPPRARPRRAPAGAPGPRSLAGAGPRQDRFLHQHQPRAAHAANPHYGPGR</sequence>
<comment type="caution">
    <text evidence="3">The sequence shown here is derived from an EMBL/GenBank/DDBJ whole genome shotgun (WGS) entry which is preliminary data.</text>
</comment>
<feature type="compositionally biased region" description="Low complexity" evidence="1">
    <location>
        <begin position="35"/>
        <end position="50"/>
    </location>
</feature>
<evidence type="ECO:0000256" key="1">
    <source>
        <dbReference type="SAM" id="MobiDB-lite"/>
    </source>
</evidence>
<feature type="region of interest" description="Disordered" evidence="1">
    <location>
        <begin position="19"/>
        <end position="75"/>
    </location>
</feature>
<protein>
    <submittedName>
        <fullName evidence="3">Uncharacterized protein</fullName>
    </submittedName>
</protein>